<comment type="caution">
    <text evidence="1">The sequence shown here is derived from an EMBL/GenBank/DDBJ whole genome shotgun (WGS) entry which is preliminary data.</text>
</comment>
<dbReference type="EMBL" id="NKCK01000016">
    <property type="protein sequence ID" value="RSM11939.1"/>
    <property type="molecule type" value="Genomic_DNA"/>
</dbReference>
<evidence type="ECO:0000313" key="2">
    <source>
        <dbReference type="Proteomes" id="UP000287144"/>
    </source>
</evidence>
<organism evidence="1 2">
    <name type="scientific">Fusarium oligoseptatum</name>
    <dbReference type="NCBI Taxonomy" id="2604345"/>
    <lineage>
        <taxon>Eukaryota</taxon>
        <taxon>Fungi</taxon>
        <taxon>Dikarya</taxon>
        <taxon>Ascomycota</taxon>
        <taxon>Pezizomycotina</taxon>
        <taxon>Sordariomycetes</taxon>
        <taxon>Hypocreomycetidae</taxon>
        <taxon>Hypocreales</taxon>
        <taxon>Nectriaceae</taxon>
        <taxon>Fusarium</taxon>
        <taxon>Fusarium solani species complex</taxon>
    </lineage>
</organism>
<evidence type="ECO:0000313" key="1">
    <source>
        <dbReference type="EMBL" id="RSM11939.1"/>
    </source>
</evidence>
<proteinExistence type="predicted"/>
<keyword evidence="2" id="KW-1185">Reference proteome</keyword>
<dbReference type="Proteomes" id="UP000287144">
    <property type="component" value="Unassembled WGS sequence"/>
</dbReference>
<protein>
    <submittedName>
        <fullName evidence="1">Uncharacterized protein</fullName>
    </submittedName>
</protein>
<reference evidence="1 2" key="1">
    <citation type="submission" date="2017-06" db="EMBL/GenBank/DDBJ databases">
        <title>Comparative genomic analysis of Ambrosia Fusariam Clade fungi.</title>
        <authorList>
            <person name="Stajich J.E."/>
            <person name="Carrillo J."/>
            <person name="Kijimoto T."/>
            <person name="Eskalen A."/>
            <person name="O'Donnell K."/>
            <person name="Kasson M."/>
        </authorList>
    </citation>
    <scope>NUCLEOTIDE SEQUENCE [LARGE SCALE GENOMIC DNA]</scope>
    <source>
        <strain evidence="1 2">NRRL62579</strain>
    </source>
</reference>
<name>A0A428UCC0_9HYPO</name>
<sequence>MWVTLKWSLELAGRRSGLIDRASRRVVEGAVGAPSLWCWALPLNPSPSQGRSDWPGSKLPMPLERPSLNLTRIPPLLAPSLL</sequence>
<accession>A0A428UCC0</accession>
<dbReference type="AlphaFoldDB" id="A0A428UCC0"/>
<gene>
    <name evidence="1" type="ORF">CEP52_002804</name>
</gene>